<protein>
    <submittedName>
        <fullName evidence="4">Alcohol oxidase</fullName>
    </submittedName>
</protein>
<feature type="binding site" evidence="2">
    <location>
        <begin position="537"/>
        <end position="538"/>
    </location>
    <ligand>
        <name>FAD</name>
        <dbReference type="ChEBI" id="CHEBI:57692"/>
    </ligand>
</feature>
<dbReference type="Proteomes" id="UP000054383">
    <property type="component" value="Unassembled WGS sequence"/>
</dbReference>
<comment type="cofactor">
    <cofactor evidence="2">
        <name>FAD</name>
        <dbReference type="ChEBI" id="CHEBI:57692"/>
    </cofactor>
</comment>
<reference evidence="4 5" key="1">
    <citation type="submission" date="2015-04" db="EMBL/GenBank/DDBJ databases">
        <authorList>
            <person name="Syromyatnikov M.Y."/>
            <person name="Popov V.N."/>
        </authorList>
    </citation>
    <scope>NUCLEOTIDE SEQUENCE [LARGE SCALE GENOMIC DNA]</scope>
    <source>
        <strain evidence="4">WF-38-12</strain>
    </source>
</reference>
<evidence type="ECO:0000256" key="2">
    <source>
        <dbReference type="PIRSR" id="PIRSR000137-2"/>
    </source>
</evidence>
<dbReference type="InterPro" id="IPR036188">
    <property type="entry name" value="FAD/NAD-bd_sf"/>
</dbReference>
<evidence type="ECO:0000313" key="5">
    <source>
        <dbReference type="Proteomes" id="UP000054383"/>
    </source>
</evidence>
<evidence type="ECO:0000313" key="4">
    <source>
        <dbReference type="EMBL" id="CRG84195.1"/>
    </source>
</evidence>
<dbReference type="OrthoDB" id="269227at2759"/>
<dbReference type="InterPro" id="IPR000172">
    <property type="entry name" value="GMC_OxRdtase_N"/>
</dbReference>
<feature type="binding site" evidence="2">
    <location>
        <position position="95"/>
    </location>
    <ligand>
        <name>FAD</name>
        <dbReference type="ChEBI" id="CHEBI:57692"/>
    </ligand>
</feature>
<sequence length="605" mass="66182">MGLYTNLPDAVAEVDVIIAGGGTAGCVVAARLAEADPSLSILVVEGGSNNDISSIDVPVLFLSHLAPTGKTNIFYAAKKEKQLGYREIFVPSGGVLGGGSSTNLMMYSRAQRSDFDAWKTPGWSAEDMLPYLRKLETYHGPGAKDRHGYDGPIQVSRGTYRAARSEDDFISAAGKLGYPEIEDLQSLDANNGVQRAMRYISPDGKRQDAASRYLHPKLQDGNHPNLHVLLHAQVVRVVFDKENQRAVGVEYRPNPNSEWGVPNLHPIRTAMAKKLVIVSSGACGTPSVLERSGIGSPEVLSRANIPVVADVPGVGDEYEDHQLLVYPYKSSLNPEETLDEIASGRRDPEEIIRNNDDILGWNCQDITCRLRPSDAEVTALGPEFQRSWDADFRDNPNKPLTLMSLVSGFPGDPTGVPAGQYFAMTIFSVYPYSRGHLHVTGPNIGDPLDFETGFFTDANDIDLKKAMWAYKKQREIARRMQTYRGEFAPGHPPFPASSKAACISTQGPLVDVQDIEYTTEDDAILEKWLRENVSTTWHSVGTCKMAPREEKGVVDSRLRVYGVDALRIADLSILPHNVAANTNNTALAVGERAADIFIEDLGISK</sequence>
<feature type="binding site" evidence="2">
    <location>
        <position position="363"/>
    </location>
    <ligand>
        <name>substrate</name>
    </ligand>
</feature>
<dbReference type="SUPFAM" id="SSF54373">
    <property type="entry name" value="FAD-linked reductases, C-terminal domain"/>
    <property type="match status" value="1"/>
</dbReference>
<dbReference type="SUPFAM" id="SSF51905">
    <property type="entry name" value="FAD/NAD(P)-binding domain"/>
    <property type="match status" value="1"/>
</dbReference>
<dbReference type="GO" id="GO:0050660">
    <property type="term" value="F:flavin adenine dinucleotide binding"/>
    <property type="evidence" value="ECO:0007669"/>
    <property type="project" value="InterPro"/>
</dbReference>
<comment type="similarity">
    <text evidence="1">Belongs to the GMC oxidoreductase family.</text>
</comment>
<dbReference type="GO" id="GO:0016614">
    <property type="term" value="F:oxidoreductase activity, acting on CH-OH group of donors"/>
    <property type="evidence" value="ECO:0007669"/>
    <property type="project" value="InterPro"/>
</dbReference>
<feature type="binding site" evidence="2">
    <location>
        <position position="234"/>
    </location>
    <ligand>
        <name>FAD</name>
        <dbReference type="ChEBI" id="CHEBI:57692"/>
    </ligand>
</feature>
<gene>
    <name evidence="4" type="ORF">PISL3812_01512</name>
</gene>
<evidence type="ECO:0000256" key="1">
    <source>
        <dbReference type="ARBA" id="ARBA00010790"/>
    </source>
</evidence>
<dbReference type="PANTHER" id="PTHR11552:SF78">
    <property type="entry name" value="GLUCOSE-METHANOL-CHOLINE OXIDOREDUCTASE N-TERMINAL DOMAIN-CONTAINING PROTEIN"/>
    <property type="match status" value="1"/>
</dbReference>
<accession>A0A0U1LMB2</accession>
<dbReference type="EMBL" id="CVMT01000001">
    <property type="protein sequence ID" value="CRG84195.1"/>
    <property type="molecule type" value="Genomic_DNA"/>
</dbReference>
<dbReference type="Gene3D" id="3.30.560.10">
    <property type="entry name" value="Glucose Oxidase, domain 3"/>
    <property type="match status" value="1"/>
</dbReference>
<organism evidence="4 5">
    <name type="scientific">Talaromyces islandicus</name>
    <name type="common">Penicillium islandicum</name>
    <dbReference type="NCBI Taxonomy" id="28573"/>
    <lineage>
        <taxon>Eukaryota</taxon>
        <taxon>Fungi</taxon>
        <taxon>Dikarya</taxon>
        <taxon>Ascomycota</taxon>
        <taxon>Pezizomycotina</taxon>
        <taxon>Eurotiomycetes</taxon>
        <taxon>Eurotiomycetidae</taxon>
        <taxon>Eurotiales</taxon>
        <taxon>Trichocomaceae</taxon>
        <taxon>Talaromyces</taxon>
        <taxon>Talaromyces sect. Islandici</taxon>
    </lineage>
</organism>
<dbReference type="Pfam" id="PF05199">
    <property type="entry name" value="GMC_oxred_C"/>
    <property type="match status" value="1"/>
</dbReference>
<dbReference type="STRING" id="28573.A0A0U1LMB2"/>
<dbReference type="Gene3D" id="3.50.50.60">
    <property type="entry name" value="FAD/NAD(P)-binding domain"/>
    <property type="match status" value="1"/>
</dbReference>
<keyword evidence="2" id="KW-0285">Flavoprotein</keyword>
<dbReference type="OMA" id="ENHIQPA"/>
<dbReference type="Pfam" id="PF00732">
    <property type="entry name" value="GMC_oxred_N"/>
    <property type="match status" value="1"/>
</dbReference>
<keyword evidence="5" id="KW-1185">Reference proteome</keyword>
<name>A0A0U1LMB2_TALIS</name>
<dbReference type="PIRSF" id="PIRSF000137">
    <property type="entry name" value="Alcohol_oxidase"/>
    <property type="match status" value="1"/>
</dbReference>
<dbReference type="PROSITE" id="PS00624">
    <property type="entry name" value="GMC_OXRED_2"/>
    <property type="match status" value="1"/>
</dbReference>
<dbReference type="InterPro" id="IPR012132">
    <property type="entry name" value="GMC_OxRdtase"/>
</dbReference>
<dbReference type="InterPro" id="IPR007867">
    <property type="entry name" value="GMC_OxRtase_C"/>
</dbReference>
<dbReference type="AlphaFoldDB" id="A0A0U1LMB2"/>
<keyword evidence="2" id="KW-0274">FAD</keyword>
<feature type="domain" description="Glucose-methanol-choline oxidoreductase N-terminal" evidence="3">
    <location>
        <begin position="281"/>
        <end position="295"/>
    </location>
</feature>
<proteinExistence type="inferred from homology"/>
<evidence type="ECO:0000259" key="3">
    <source>
        <dbReference type="PROSITE" id="PS00624"/>
    </source>
</evidence>
<dbReference type="PANTHER" id="PTHR11552">
    <property type="entry name" value="GLUCOSE-METHANOL-CHOLINE GMC OXIDOREDUCTASE"/>
    <property type="match status" value="1"/>
</dbReference>